<dbReference type="FunFam" id="2.120.10.80:FF:000195">
    <property type="entry name" value="Kelch domain-containing protein"/>
    <property type="match status" value="1"/>
</dbReference>
<evidence type="ECO:0000313" key="5">
    <source>
        <dbReference type="EMBL" id="CBZ33656.1"/>
    </source>
</evidence>
<dbReference type="Proteomes" id="UP000008980">
    <property type="component" value="Chromosome 20"/>
</dbReference>
<evidence type="ECO:0000313" key="3">
    <source>
        <dbReference type="EMBL" id="AYU78302.1"/>
    </source>
</evidence>
<reference evidence="10" key="5">
    <citation type="submission" date="2019-02" db="EMBL/GenBank/DDBJ databases">
        <title>FDA dAtabase for Regulatory Grade micrObial Sequences (FDA-ARGOS): Supporting development and validation of Infectious Disease Dx tests.</title>
        <authorList>
            <person name="Duncan R."/>
            <person name="Fisher C."/>
            <person name="Tallon L."/>
            <person name="Sadzewicz L."/>
            <person name="Sengamalay N."/>
            <person name="Ott S."/>
            <person name="Godinez A."/>
            <person name="Nagaraj S."/>
            <person name="Vavikolanu K."/>
            <person name="Nadendla S."/>
            <person name="Aluvathingal J."/>
            <person name="Sichtig H."/>
        </authorList>
    </citation>
    <scope>NUCLEOTIDE SEQUENCE [LARGE SCALE GENOMIC DNA]</scope>
    <source>
        <strain evidence="10">FDAARGOS_361</strain>
    </source>
</reference>
<dbReference type="Pfam" id="PF24681">
    <property type="entry name" value="Kelch_KLHDC2_KLHL20_DRC7"/>
    <property type="match status" value="1"/>
</dbReference>
<reference evidence="3 9" key="4">
    <citation type="journal article" date="2018" name="Sci. Rep.">
        <title>A complete Leishmania donovani reference genome identifies novel genetic variations associated with virulence.</title>
        <authorList>
            <person name="Lypaczewski P."/>
            <person name="Hoshizaki J."/>
            <person name="Zhang W.-W."/>
            <person name="McCall L.-I."/>
            <person name="Torcivia-Rodriguez J."/>
            <person name="Simonyan V."/>
            <person name="Kaur A."/>
            <person name="Dewar K."/>
            <person name="Matlashewski G."/>
        </authorList>
    </citation>
    <scope>NUCLEOTIDE SEQUENCE [LARGE SCALE GENOMIC DNA]</scope>
    <source>
        <strain evidence="3 9">LdCL</strain>
    </source>
</reference>
<reference evidence="4" key="8">
    <citation type="submission" date="2020-06" db="EMBL/GenBank/DDBJ databases">
        <authorList>
            <person name="Camacho E."/>
            <person name="Gonzalez-de la Fuente S."/>
            <person name="Rastrojo A."/>
            <person name="Peiro-Pastor R."/>
            <person name="Solana JC."/>
            <person name="Tabera L."/>
            <person name="Gamarro F."/>
            <person name="Carrasco-Ramiro F."/>
            <person name="Requena JM."/>
            <person name="Aguado B."/>
        </authorList>
    </citation>
    <scope>NUCLEOTIDE SEQUENCE</scope>
</reference>
<accession>E9BEH0</accession>
<dbReference type="GO" id="GO:0005794">
    <property type="term" value="C:Golgi apparatus"/>
    <property type="evidence" value="ECO:0007669"/>
    <property type="project" value="TreeGrafter"/>
</dbReference>
<dbReference type="Pfam" id="PF01344">
    <property type="entry name" value="Kelch_1"/>
    <property type="match status" value="1"/>
</dbReference>
<dbReference type="OMA" id="GHSAQVE"/>
<dbReference type="VEuPathDB" id="TriTrypDB:LdCL_200007100"/>
<dbReference type="InterPro" id="IPR011043">
    <property type="entry name" value="Gal_Oxase/kelch_b-propeller"/>
</dbReference>
<evidence type="ECO:0000256" key="1">
    <source>
        <dbReference type="ARBA" id="ARBA00022441"/>
    </source>
</evidence>
<evidence type="ECO:0000313" key="6">
    <source>
        <dbReference type="EMBL" id="TPP45551.1"/>
    </source>
</evidence>
<proteinExistence type="predicted"/>
<keyword evidence="9" id="KW-1185">Reference proteome</keyword>
<reference evidence="5" key="2">
    <citation type="submission" date="2011-01" db="EMBL/GenBank/DDBJ databases">
        <authorList>
            <person name="Zhao B.P."/>
            <person name="Ren Z.A."/>
            <person name="Li C.D."/>
        </authorList>
    </citation>
    <scope>NUCLEOTIDE SEQUENCE</scope>
    <source>
        <strain evidence="5">BPK282A1</strain>
    </source>
</reference>
<sequence length="417" mass="46188">MPLSSDARDGGREATFHFRWLCGGSASRPSIVPRMKPPPGCCHSLVGYKDRYLILFGGGSLAHFANDVYVYDMDSRRWSRKAPENSDMVPPRLAHSSAIHGDKMIVYGGQDLCSPVVYDDVLELDLVTWRWSVLQHAQASPEGPGARRLHNAHVVGGRMYVLMGTPTEPREAPLWYLDLHTNVWHHLKPTILHDGDTTADPTTMLSLCGCSSAVSGECIYLFGGYRAEDGERSPFPQREYVNSLFEYNTRLNTWRSVRLHPLAPRPAARYAASLAVHDRYVYLFGGDANQSDMSLYFSDLWRIGVQDELATWRKVNVVGALCPSARSGCAYTCARSSLFIFGGELPVGDLTIPWLYAADLFQLPLGYSGQLTLRATAARWLGAAAGQCRETFSLCSLPEEIPLTLGARCALEEYSEG</sequence>
<evidence type="ECO:0000313" key="4">
    <source>
        <dbReference type="EMBL" id="CAC5429581.1"/>
    </source>
</evidence>
<dbReference type="EMBL" id="CP029519">
    <property type="protein sequence ID" value="AYU78302.1"/>
    <property type="molecule type" value="Genomic_DNA"/>
</dbReference>
<keyword evidence="2" id="KW-0677">Repeat</keyword>
<name>A0A3S5H781_LEIDO</name>
<dbReference type="PANTHER" id="PTHR46376:SF1">
    <property type="entry name" value="LEUCINE-ZIPPER-LIKE TRANSCRIPTIONAL REGULATOR 1"/>
    <property type="match status" value="1"/>
</dbReference>
<dbReference type="VEuPathDB" id="TriTrypDB:LdBPK_200230.1"/>
<dbReference type="SMART" id="SM00612">
    <property type="entry name" value="Kelch"/>
    <property type="match status" value="2"/>
</dbReference>
<keyword evidence="1" id="KW-0880">Kelch repeat</keyword>
<dbReference type="InterPro" id="IPR006652">
    <property type="entry name" value="Kelch_1"/>
</dbReference>
<evidence type="ECO:0000313" key="10">
    <source>
        <dbReference type="Proteomes" id="UP000318447"/>
    </source>
</evidence>
<dbReference type="Gene3D" id="2.120.10.80">
    <property type="entry name" value="Kelch-type beta propeller"/>
    <property type="match status" value="2"/>
</dbReference>
<dbReference type="AlphaFoldDB" id="A0A3S5H781"/>
<dbReference type="Proteomes" id="UP000318447">
    <property type="component" value="Unassembled WGS sequence"/>
</dbReference>
<evidence type="ECO:0000256" key="2">
    <source>
        <dbReference type="ARBA" id="ARBA00022737"/>
    </source>
</evidence>
<dbReference type="PANTHER" id="PTHR46376">
    <property type="entry name" value="LEUCINE-ZIPPER-LIKE TRANSCRIPTIONAL REGULATOR 1"/>
    <property type="match status" value="1"/>
</dbReference>
<dbReference type="SMR" id="A0A3S5H781"/>
<dbReference type="EMBL" id="FR799607">
    <property type="protein sequence ID" value="CBZ33656.1"/>
    <property type="molecule type" value="Genomic_DNA"/>
</dbReference>
<dbReference type="VEuPathDB" id="TriTrypDB:LDHU3_20.0240"/>
<protein>
    <submittedName>
        <fullName evidence="6">Galactose oxidase, central domain family protein</fullName>
    </submittedName>
    <submittedName>
        <fullName evidence="3">Kelch domain-containing protein</fullName>
    </submittedName>
    <submittedName>
        <fullName evidence="4">Kelch_domain-containing_protein/GeneDB:LmjF.20.02 10</fullName>
    </submittedName>
</protein>
<gene>
    <name evidence="6" type="ORF">CGC20_31940</name>
    <name evidence="7" type="ORF">CGC21_29680</name>
    <name evidence="5" type="ORF">LDBPK_200230</name>
    <name evidence="3" type="ORF">LdCL_200007100</name>
    <name evidence="4" type="ORF">LDHU3_20.0240</name>
</gene>
<dbReference type="InterPro" id="IPR015915">
    <property type="entry name" value="Kelch-typ_b-propeller"/>
</dbReference>
<dbReference type="InterPro" id="IPR051568">
    <property type="entry name" value="LZTR1/Attractin"/>
</dbReference>
<dbReference type="EMBL" id="RHLD01000038">
    <property type="protein sequence ID" value="TPP45551.1"/>
    <property type="molecule type" value="Genomic_DNA"/>
</dbReference>
<dbReference type="EMBL" id="LR812640">
    <property type="protein sequence ID" value="CAC5429581.1"/>
    <property type="molecule type" value="Genomic_DNA"/>
</dbReference>
<reference evidence="11" key="6">
    <citation type="submission" date="2019-02" db="EMBL/GenBank/DDBJ databases">
        <title>FDA dAtabase for Regulatory Grade micrObial Sequences (FDA-ARGOS): Supporting development and validation of Infectious Disease Dx tests.</title>
        <authorList>
            <person name="Duncan R."/>
            <person name="Fisher C."/>
            <person name="Tallon L."/>
            <person name="Sadzewicz L."/>
            <person name="Sengamalay N."/>
            <person name="Ott S."/>
            <person name="Godinez A."/>
            <person name="Nagaraj S."/>
            <person name="Vavikolanu K."/>
            <person name="Vyas G."/>
            <person name="Nadendla S."/>
            <person name="Aluvathingal J."/>
            <person name="Sichtig H."/>
        </authorList>
    </citation>
    <scope>NUCLEOTIDE SEQUENCE [LARGE SCALE GENOMIC DNA]</scope>
    <source>
        <strain evidence="11">FDAARGOS_360</strain>
    </source>
</reference>
<dbReference type="GeneID" id="13386324"/>
<reference evidence="8" key="3">
    <citation type="submission" date="2011-02" db="EMBL/GenBank/DDBJ databases">
        <title>Whole genome sequencing of Leishmania donovani clinical lines reveals dynamic variation related to drug resistance.</title>
        <authorList>
            <person name="Downing T."/>
            <person name="Imamura H."/>
            <person name="Sanders M."/>
            <person name="Decuypere S."/>
            <person name="Hertz-Fowler C."/>
            <person name="Clark T.G."/>
            <person name="Rijal S."/>
            <person name="Sundar S."/>
            <person name="Quail M.A."/>
            <person name="De Doncker S."/>
            <person name="Maes I."/>
            <person name="Vanaerschot M."/>
            <person name="Stark O."/>
            <person name="Schonian G."/>
            <person name="Dujardin J.C."/>
            <person name="Berriman M."/>
        </authorList>
    </citation>
    <scope>NUCLEOTIDE SEQUENCE [LARGE SCALE GENOMIC DNA]</scope>
    <source>
        <strain evidence="8">BPK282A1</strain>
    </source>
</reference>
<dbReference type="Proteomes" id="UP000274082">
    <property type="component" value="Chromosome 20"/>
</dbReference>
<reference evidence="6" key="7">
    <citation type="submission" date="2019-02" db="EMBL/GenBank/DDBJ databases">
        <title>FDA dAtabase for Regulatory Grade micrObial Sequences (FDA-ARGOS): Supporting development and validation of Infectious Disease Dx tests.</title>
        <authorList>
            <person name="Duncan R."/>
            <person name="Fisher C."/>
            <person name="Tallon L.J."/>
            <person name="Sadzewicz L."/>
            <person name="Sengamalay N."/>
            <person name="Ott S."/>
            <person name="Godinez A."/>
            <person name="Nagaraj S."/>
            <person name="Nadendla S."/>
            <person name="Sichtig H."/>
        </authorList>
    </citation>
    <scope>NUCLEOTIDE SEQUENCE</scope>
    <source>
        <strain evidence="6">FDAARGOS_360</strain>
        <strain evidence="7">FDAARGOS_361</strain>
    </source>
</reference>
<evidence type="ECO:0000313" key="9">
    <source>
        <dbReference type="Proteomes" id="UP000274082"/>
    </source>
</evidence>
<dbReference type="EMBL" id="RHLC01000023">
    <property type="protein sequence ID" value="TPP49970.1"/>
    <property type="molecule type" value="Genomic_DNA"/>
</dbReference>
<dbReference type="KEGG" id="ldo:LDBPK_200230"/>
<dbReference type="OrthoDB" id="432528at2759"/>
<dbReference type="SUPFAM" id="SSF50965">
    <property type="entry name" value="Galactose oxidase, central domain"/>
    <property type="match status" value="1"/>
</dbReference>
<organism evidence="3 9">
    <name type="scientific">Leishmania donovani</name>
    <dbReference type="NCBI Taxonomy" id="5661"/>
    <lineage>
        <taxon>Eukaryota</taxon>
        <taxon>Discoba</taxon>
        <taxon>Euglenozoa</taxon>
        <taxon>Kinetoplastea</taxon>
        <taxon>Metakinetoplastina</taxon>
        <taxon>Trypanosomatida</taxon>
        <taxon>Trypanosomatidae</taxon>
        <taxon>Leishmaniinae</taxon>
        <taxon>Leishmania</taxon>
    </lineage>
</organism>
<dbReference type="Proteomes" id="UP000601710">
    <property type="component" value="Chromosome 20"/>
</dbReference>
<evidence type="ECO:0000313" key="8">
    <source>
        <dbReference type="Proteomes" id="UP000008980"/>
    </source>
</evidence>
<evidence type="ECO:0000313" key="7">
    <source>
        <dbReference type="EMBL" id="TPP49970.1"/>
    </source>
</evidence>
<evidence type="ECO:0000313" key="11">
    <source>
        <dbReference type="Proteomes" id="UP000318821"/>
    </source>
</evidence>
<reference evidence="5 8" key="1">
    <citation type="journal article" date="2011" name="Genome Res.">
        <title>Whole genome sequencing of multiple Leishmania donovani clinical isolates provides insights into population structure and mechanisms of drug resistance.</title>
        <authorList>
            <person name="Downing T."/>
            <person name="Imamura H."/>
            <person name="Decuypere S."/>
            <person name="Clark T.G."/>
            <person name="Coombs G.H."/>
            <person name="Cotton J.A."/>
            <person name="Hilley J.D."/>
            <person name="de Doncker S."/>
            <person name="Maes I."/>
            <person name="Mottram J.C."/>
            <person name="Quail M.A."/>
            <person name="Rijal S."/>
            <person name="Sanders M."/>
            <person name="Schonian G."/>
            <person name="Stark O."/>
            <person name="Sundar S."/>
            <person name="Vanaerschot M."/>
            <person name="Hertz-Fowler C."/>
            <person name="Dujardin J.C."/>
            <person name="Berriman M."/>
        </authorList>
    </citation>
    <scope>NUCLEOTIDE SEQUENCE [LARGE SCALE GENOMIC DNA]</scope>
    <source>
        <strain evidence="5 8">BPK282A1</strain>
    </source>
</reference>
<accession>A0A3S5H781</accession>
<dbReference type="Proteomes" id="UP000318821">
    <property type="component" value="Unassembled WGS sequence"/>
</dbReference>
<dbReference type="FunFam" id="2.120.10.80:FF:000160">
    <property type="entry name" value="Kelch domain-containing protein"/>
    <property type="match status" value="1"/>
</dbReference>
<dbReference type="RefSeq" id="XP_003860363.1">
    <property type="nucleotide sequence ID" value="XM_003860315.1"/>
</dbReference>